<dbReference type="Proteomes" id="UP000655094">
    <property type="component" value="Unassembled WGS sequence"/>
</dbReference>
<reference evidence="1" key="1">
    <citation type="submission" date="2020-10" db="EMBL/GenBank/DDBJ databases">
        <title>Genome Sequence of ESBL Producing Zambian Clinical Strains.</title>
        <authorList>
            <person name="Shawa M."/>
            <person name="Furuta Y."/>
            <person name="Simbotwe M."/>
            <person name="Mulenga E."/>
            <person name="Mubanga M."/>
            <person name="Mulenga G."/>
            <person name="Kaile C."/>
            <person name="Zorigt T."/>
            <person name="Hang'ombe B."/>
            <person name="Higashi H."/>
        </authorList>
    </citation>
    <scope>NUCLEOTIDE SEQUENCE</scope>
    <source>
        <strain evidence="1">Zam_UTH_09</strain>
    </source>
</reference>
<protein>
    <submittedName>
        <fullName evidence="1">Uncharacterized protein</fullName>
    </submittedName>
</protein>
<dbReference type="EMBL" id="BNFF01000001">
    <property type="protein sequence ID" value="GHK53429.1"/>
    <property type="molecule type" value="Genomic_DNA"/>
</dbReference>
<name>A0A919LT17_KLEPN</name>
<evidence type="ECO:0000313" key="2">
    <source>
        <dbReference type="Proteomes" id="UP000655094"/>
    </source>
</evidence>
<organism evidence="1 2">
    <name type="scientific">Klebsiella pneumoniae</name>
    <dbReference type="NCBI Taxonomy" id="573"/>
    <lineage>
        <taxon>Bacteria</taxon>
        <taxon>Pseudomonadati</taxon>
        <taxon>Pseudomonadota</taxon>
        <taxon>Gammaproteobacteria</taxon>
        <taxon>Enterobacterales</taxon>
        <taxon>Enterobacteriaceae</taxon>
        <taxon>Klebsiella/Raoultella group</taxon>
        <taxon>Klebsiella</taxon>
        <taxon>Klebsiella pneumoniae complex</taxon>
    </lineage>
</organism>
<comment type="caution">
    <text evidence="1">The sequence shown here is derived from an EMBL/GenBank/DDBJ whole genome shotgun (WGS) entry which is preliminary data.</text>
</comment>
<accession>A0A919LT17</accession>
<gene>
    <name evidence="1" type="ORF">KPZU09_31650</name>
</gene>
<sequence length="78" mass="7886">MAVIAAQILPTLRALDGAVDILASGSLNGRQHLASGRVDGLEGATAGGRCITTINIKLLFCHSGHNASSVMGSVNADE</sequence>
<proteinExistence type="predicted"/>
<evidence type="ECO:0000313" key="1">
    <source>
        <dbReference type="EMBL" id="GHK53429.1"/>
    </source>
</evidence>
<dbReference type="AlphaFoldDB" id="A0A919LT17"/>